<organism evidence="2">
    <name type="scientific">Siphoviridae sp. ctj495</name>
    <dbReference type="NCBI Taxonomy" id="2823592"/>
    <lineage>
        <taxon>Viruses</taxon>
        <taxon>Duplodnaviria</taxon>
        <taxon>Heunggongvirae</taxon>
        <taxon>Uroviricota</taxon>
        <taxon>Caudoviricetes</taxon>
    </lineage>
</organism>
<sequence length="180" mass="20460">MLIVSIPDLDGFDEETGTFVSMPGGILHLEHNLVALSKWESITHKHLIGNDKVTAEEMALYIKCMITDEEYDPSLLDRIPPSEVDRISAYMGDTMTATTIRETGGESGSGEYTSSELIYYWMIACQIPFECETWHINRLLTLIRVCNQKNQPDKKMSQSEIMERNRELNRARRAKLGSKG</sequence>
<accession>A0A8S5LDX8</accession>
<feature type="compositionally biased region" description="Basic residues" evidence="1">
    <location>
        <begin position="171"/>
        <end position="180"/>
    </location>
</feature>
<evidence type="ECO:0000313" key="2">
    <source>
        <dbReference type="EMBL" id="DAD68134.1"/>
    </source>
</evidence>
<feature type="region of interest" description="Disordered" evidence="1">
    <location>
        <begin position="153"/>
        <end position="180"/>
    </location>
</feature>
<reference evidence="2" key="1">
    <citation type="journal article" date="2021" name="Proc. Natl. Acad. Sci. U.S.A.">
        <title>A Catalog of Tens of Thousands of Viruses from Human Metagenomes Reveals Hidden Associations with Chronic Diseases.</title>
        <authorList>
            <person name="Tisza M.J."/>
            <person name="Buck C.B."/>
        </authorList>
    </citation>
    <scope>NUCLEOTIDE SEQUENCE</scope>
    <source>
        <strain evidence="2">Ctj495</strain>
    </source>
</reference>
<feature type="compositionally biased region" description="Basic and acidic residues" evidence="1">
    <location>
        <begin position="153"/>
        <end position="170"/>
    </location>
</feature>
<evidence type="ECO:0000256" key="1">
    <source>
        <dbReference type="SAM" id="MobiDB-lite"/>
    </source>
</evidence>
<proteinExistence type="predicted"/>
<protein>
    <submittedName>
        <fullName evidence="2">Uncharacterized protein</fullName>
    </submittedName>
</protein>
<dbReference type="EMBL" id="BK014692">
    <property type="protein sequence ID" value="DAD68134.1"/>
    <property type="molecule type" value="Genomic_DNA"/>
</dbReference>
<name>A0A8S5LDX8_9CAUD</name>